<evidence type="ECO:0000313" key="2">
    <source>
        <dbReference type="Proteomes" id="UP000286931"/>
    </source>
</evidence>
<name>A0A401Z5W8_9ACTN</name>
<organism evidence="1 2">
    <name type="scientific">Embleya hyalina</name>
    <dbReference type="NCBI Taxonomy" id="516124"/>
    <lineage>
        <taxon>Bacteria</taxon>
        <taxon>Bacillati</taxon>
        <taxon>Actinomycetota</taxon>
        <taxon>Actinomycetes</taxon>
        <taxon>Kitasatosporales</taxon>
        <taxon>Streptomycetaceae</taxon>
        <taxon>Embleya</taxon>
    </lineage>
</organism>
<sequence>MSVGHQSYAWINEPGLPVYYRFTLVRSLEPDEVLRRFGADPGTVRSMTLEERSSHPQSWLLVCVHDLGGWTLAIEDDCHDGPGENAVTALSAGTELVTVYTDVLAHHRFTHIVDGDVRTDFDALDAGTRFGSRPDGLAAAMRRIGLDSRPEFEDPDDEPEYVAHAAAMLLALAEEVTGVSVTAEMLSGPAPTAAVPEPATNG</sequence>
<dbReference type="AlphaFoldDB" id="A0A401Z5W8"/>
<protein>
    <submittedName>
        <fullName evidence="1">Uncharacterized protein</fullName>
    </submittedName>
</protein>
<dbReference type="RefSeq" id="WP_126643759.1">
    <property type="nucleotide sequence ID" value="NZ_BIFH01000060.1"/>
</dbReference>
<dbReference type="InterPro" id="IPR045592">
    <property type="entry name" value="DUF6461"/>
</dbReference>
<comment type="caution">
    <text evidence="1">The sequence shown here is derived from an EMBL/GenBank/DDBJ whole genome shotgun (WGS) entry which is preliminary data.</text>
</comment>
<reference evidence="1 2" key="1">
    <citation type="submission" date="2018-12" db="EMBL/GenBank/DDBJ databases">
        <title>Draft genome sequence of Embleya hyalina NBRC 13850T.</title>
        <authorList>
            <person name="Komaki H."/>
            <person name="Hosoyama A."/>
            <person name="Kimura A."/>
            <person name="Ichikawa N."/>
            <person name="Tamura T."/>
        </authorList>
    </citation>
    <scope>NUCLEOTIDE SEQUENCE [LARGE SCALE GENOMIC DNA]</scope>
    <source>
        <strain evidence="1 2">NBRC 13850</strain>
    </source>
</reference>
<dbReference type="OrthoDB" id="4173390at2"/>
<proteinExistence type="predicted"/>
<dbReference type="EMBL" id="BIFH01000060">
    <property type="protein sequence ID" value="GCE02260.1"/>
    <property type="molecule type" value="Genomic_DNA"/>
</dbReference>
<evidence type="ECO:0000313" key="1">
    <source>
        <dbReference type="EMBL" id="GCE02260.1"/>
    </source>
</evidence>
<dbReference type="Proteomes" id="UP000286931">
    <property type="component" value="Unassembled WGS sequence"/>
</dbReference>
<accession>A0A401Z5W8</accession>
<dbReference type="Pfam" id="PF20062">
    <property type="entry name" value="DUF6461"/>
    <property type="match status" value="1"/>
</dbReference>
<gene>
    <name evidence="1" type="ORF">EHYA_10037</name>
</gene>
<keyword evidence="2" id="KW-1185">Reference proteome</keyword>